<keyword evidence="1" id="KW-1133">Transmembrane helix</keyword>
<feature type="transmembrane region" description="Helical" evidence="1">
    <location>
        <begin position="6"/>
        <end position="22"/>
    </location>
</feature>
<keyword evidence="1" id="KW-0812">Transmembrane</keyword>
<feature type="transmembrane region" description="Helical" evidence="1">
    <location>
        <begin position="365"/>
        <end position="381"/>
    </location>
</feature>
<feature type="transmembrane region" description="Helical" evidence="1">
    <location>
        <begin position="29"/>
        <end position="47"/>
    </location>
</feature>
<dbReference type="RefSeq" id="WP_342201005.1">
    <property type="nucleotide sequence ID" value="NZ_JBCATE010000002.1"/>
</dbReference>
<dbReference type="NCBIfam" id="TIGR04370">
    <property type="entry name" value="glyco_rpt_poly"/>
    <property type="match status" value="1"/>
</dbReference>
<keyword evidence="1" id="KW-0472">Membrane</keyword>
<feature type="transmembrane region" description="Helical" evidence="1">
    <location>
        <begin position="95"/>
        <end position="113"/>
    </location>
</feature>
<gene>
    <name evidence="2" type="ORF">ACE02W_05250</name>
</gene>
<feature type="transmembrane region" description="Helical" evidence="1">
    <location>
        <begin position="387"/>
        <end position="406"/>
    </location>
</feature>
<reference evidence="2 3" key="1">
    <citation type="submission" date="2024-09" db="EMBL/GenBank/DDBJ databases">
        <authorList>
            <person name="Zhang Y."/>
        </authorList>
    </citation>
    <scope>NUCLEOTIDE SEQUENCE [LARGE SCALE GENOMIC DNA]</scope>
    <source>
        <strain evidence="2 3">ZJ318</strain>
    </source>
</reference>
<dbReference type="EMBL" id="JBHFGU010000002">
    <property type="protein sequence ID" value="MFB2619213.1"/>
    <property type="molecule type" value="Genomic_DNA"/>
</dbReference>
<feature type="transmembrane region" description="Helical" evidence="1">
    <location>
        <begin position="335"/>
        <end position="353"/>
    </location>
</feature>
<organism evidence="2 3">
    <name type="scientific">Shewanella mangrovisoli</name>
    <dbReference type="NCBI Taxonomy" id="2864211"/>
    <lineage>
        <taxon>Bacteria</taxon>
        <taxon>Pseudomonadati</taxon>
        <taxon>Pseudomonadota</taxon>
        <taxon>Gammaproteobacteria</taxon>
        <taxon>Alteromonadales</taxon>
        <taxon>Shewanellaceae</taxon>
        <taxon>Shewanella</taxon>
    </lineage>
</organism>
<keyword evidence="3" id="KW-1185">Reference proteome</keyword>
<feature type="transmembrane region" description="Helical" evidence="1">
    <location>
        <begin position="145"/>
        <end position="166"/>
    </location>
</feature>
<feature type="transmembrane region" description="Helical" evidence="1">
    <location>
        <begin position="173"/>
        <end position="191"/>
    </location>
</feature>
<feature type="transmembrane region" description="Helical" evidence="1">
    <location>
        <begin position="228"/>
        <end position="248"/>
    </location>
</feature>
<evidence type="ECO:0000256" key="1">
    <source>
        <dbReference type="SAM" id="Phobius"/>
    </source>
</evidence>
<sequence length="416" mass="48023">MDFLLIVLLIVIFSLRLFWLYFYKTSANIGFILPFIFECLFVYPYFLVDLLGLEWSFFGVLTMFLFSLSLQLGLVLNLNESSKRVTIKITNKMIYIVYILLAFVYVGILSNHLDALHNLSSVTQVLIVANQNAISRYDSTLNVTLIYKISTVFSFLLSLLIGVLVAVRKERKFKFLLVVFFIILFIDSVLMAARAGLLLQLFAFLASFIATNYLTNKKGYYSISFSKVLAVLLFFVSIYLFFIIVQIARGGKEEFDILSISSHVLTWFIGYLSAFDIWVRQYYLFEHTFGLRTFSGIADVLNIYERSGGVYEPVEIVAGRVTNIYTAYRGLIEDFTLPMSFLLLFCVGMLISICIRNVLCNTKKIYYPILIMLLYFIFWSFVINPYIYNSILLAMVCFIIIICKYVKVEKNDKVNS</sequence>
<accession>A0ABV4VFZ2</accession>
<name>A0ABV4VFZ2_9GAMM</name>
<comment type="caution">
    <text evidence="2">The sequence shown here is derived from an EMBL/GenBank/DDBJ whole genome shotgun (WGS) entry which is preliminary data.</text>
</comment>
<dbReference type="Proteomes" id="UP001576708">
    <property type="component" value="Unassembled WGS sequence"/>
</dbReference>
<proteinExistence type="predicted"/>
<feature type="transmembrane region" description="Helical" evidence="1">
    <location>
        <begin position="53"/>
        <end position="74"/>
    </location>
</feature>
<protein>
    <submittedName>
        <fullName evidence="2">O-antigen polymerase</fullName>
    </submittedName>
</protein>
<evidence type="ECO:0000313" key="3">
    <source>
        <dbReference type="Proteomes" id="UP001576708"/>
    </source>
</evidence>
<evidence type="ECO:0000313" key="2">
    <source>
        <dbReference type="EMBL" id="MFB2619213.1"/>
    </source>
</evidence>